<dbReference type="InterPro" id="IPR013083">
    <property type="entry name" value="Znf_RING/FYVE/PHD"/>
</dbReference>
<dbReference type="Pfam" id="PF13639">
    <property type="entry name" value="zf-RING_2"/>
    <property type="match status" value="1"/>
</dbReference>
<feature type="domain" description="RING-type" evidence="7">
    <location>
        <begin position="67"/>
        <end position="109"/>
    </location>
</feature>
<keyword evidence="2" id="KW-0479">Metal-binding</keyword>
<evidence type="ECO:0000259" key="7">
    <source>
        <dbReference type="PROSITE" id="PS50089"/>
    </source>
</evidence>
<dbReference type="GO" id="GO:0016020">
    <property type="term" value="C:membrane"/>
    <property type="evidence" value="ECO:0007669"/>
    <property type="project" value="UniProtKB-SubCell"/>
</dbReference>
<dbReference type="SMART" id="SM00184">
    <property type="entry name" value="RING"/>
    <property type="match status" value="1"/>
</dbReference>
<sequence length="154" mass="17055">MSHQNPTPSDPPIIALPAARVHVHFELERANVHGNFNNLGPQALPASKASINAMAKVEVTSEAGEECSICMEVLKVGCEAKKMPNCKHWFHSACIETWLLRHASCPLCRSAMPVQQEDEGTGWDSNYQADDRDSMELVFNIDVMDVQPIGWVPM</sequence>
<evidence type="ECO:0000256" key="4">
    <source>
        <dbReference type="ARBA" id="ARBA00022833"/>
    </source>
</evidence>
<dbReference type="AlphaFoldDB" id="A0AAW1WL16"/>
<dbReference type="SUPFAM" id="SSF57850">
    <property type="entry name" value="RING/U-box"/>
    <property type="match status" value="1"/>
</dbReference>
<gene>
    <name evidence="8" type="ORF">M0R45_033403</name>
</gene>
<keyword evidence="5" id="KW-0472">Membrane</keyword>
<dbReference type="InterPro" id="IPR001841">
    <property type="entry name" value="Znf_RING"/>
</dbReference>
<dbReference type="PROSITE" id="PS50089">
    <property type="entry name" value="ZF_RING_2"/>
    <property type="match status" value="1"/>
</dbReference>
<evidence type="ECO:0000256" key="3">
    <source>
        <dbReference type="ARBA" id="ARBA00022771"/>
    </source>
</evidence>
<dbReference type="Gene3D" id="3.30.40.10">
    <property type="entry name" value="Zinc/RING finger domain, C3HC4 (zinc finger)"/>
    <property type="match status" value="1"/>
</dbReference>
<dbReference type="PANTHER" id="PTHR46151:SF7">
    <property type="entry name" value="NEP1-INTERACTING PROTEIN 1"/>
    <property type="match status" value="1"/>
</dbReference>
<evidence type="ECO:0000313" key="8">
    <source>
        <dbReference type="EMBL" id="KAK9925062.1"/>
    </source>
</evidence>
<organism evidence="8 9">
    <name type="scientific">Rubus argutus</name>
    <name type="common">Southern blackberry</name>
    <dbReference type="NCBI Taxonomy" id="59490"/>
    <lineage>
        <taxon>Eukaryota</taxon>
        <taxon>Viridiplantae</taxon>
        <taxon>Streptophyta</taxon>
        <taxon>Embryophyta</taxon>
        <taxon>Tracheophyta</taxon>
        <taxon>Spermatophyta</taxon>
        <taxon>Magnoliopsida</taxon>
        <taxon>eudicotyledons</taxon>
        <taxon>Gunneridae</taxon>
        <taxon>Pentapetalae</taxon>
        <taxon>rosids</taxon>
        <taxon>fabids</taxon>
        <taxon>Rosales</taxon>
        <taxon>Rosaceae</taxon>
        <taxon>Rosoideae</taxon>
        <taxon>Rosoideae incertae sedis</taxon>
        <taxon>Rubus</taxon>
    </lineage>
</organism>
<evidence type="ECO:0000256" key="6">
    <source>
        <dbReference type="PROSITE-ProRule" id="PRU00175"/>
    </source>
</evidence>
<evidence type="ECO:0000256" key="1">
    <source>
        <dbReference type="ARBA" id="ARBA00004370"/>
    </source>
</evidence>
<evidence type="ECO:0000313" key="9">
    <source>
        <dbReference type="Proteomes" id="UP001457282"/>
    </source>
</evidence>
<keyword evidence="3 6" id="KW-0863">Zinc-finger</keyword>
<comment type="subcellular location">
    <subcellularLocation>
        <location evidence="1">Membrane</location>
    </subcellularLocation>
</comment>
<dbReference type="PANTHER" id="PTHR46151">
    <property type="entry name" value="NEP1-INTERACTING PROTEIN-LIKE 2"/>
    <property type="match status" value="1"/>
</dbReference>
<evidence type="ECO:0000256" key="5">
    <source>
        <dbReference type="ARBA" id="ARBA00023136"/>
    </source>
</evidence>
<dbReference type="GO" id="GO:0008270">
    <property type="term" value="F:zinc ion binding"/>
    <property type="evidence" value="ECO:0007669"/>
    <property type="project" value="UniProtKB-KW"/>
</dbReference>
<name>A0AAW1WL16_RUBAR</name>
<protein>
    <recommendedName>
        <fullName evidence="7">RING-type domain-containing protein</fullName>
    </recommendedName>
</protein>
<evidence type="ECO:0000256" key="2">
    <source>
        <dbReference type="ARBA" id="ARBA00022723"/>
    </source>
</evidence>
<keyword evidence="4" id="KW-0862">Zinc</keyword>
<comment type="caution">
    <text evidence="8">The sequence shown here is derived from an EMBL/GenBank/DDBJ whole genome shotgun (WGS) entry which is preliminary data.</text>
</comment>
<accession>A0AAW1WL16</accession>
<keyword evidence="9" id="KW-1185">Reference proteome</keyword>
<dbReference type="Proteomes" id="UP001457282">
    <property type="component" value="Unassembled WGS sequence"/>
</dbReference>
<reference evidence="8 9" key="1">
    <citation type="journal article" date="2023" name="G3 (Bethesda)">
        <title>A chromosome-length genome assembly and annotation of blackberry (Rubus argutus, cv. 'Hillquist').</title>
        <authorList>
            <person name="Bruna T."/>
            <person name="Aryal R."/>
            <person name="Dudchenko O."/>
            <person name="Sargent D.J."/>
            <person name="Mead D."/>
            <person name="Buti M."/>
            <person name="Cavallini A."/>
            <person name="Hytonen T."/>
            <person name="Andres J."/>
            <person name="Pham M."/>
            <person name="Weisz D."/>
            <person name="Mascagni F."/>
            <person name="Usai G."/>
            <person name="Natali L."/>
            <person name="Bassil N."/>
            <person name="Fernandez G.E."/>
            <person name="Lomsadze A."/>
            <person name="Armour M."/>
            <person name="Olukolu B."/>
            <person name="Poorten T."/>
            <person name="Britton C."/>
            <person name="Davik J."/>
            <person name="Ashrafi H."/>
            <person name="Aiden E.L."/>
            <person name="Borodovsky M."/>
            <person name="Worthington M."/>
        </authorList>
    </citation>
    <scope>NUCLEOTIDE SEQUENCE [LARGE SCALE GENOMIC DNA]</scope>
    <source>
        <strain evidence="8">PI 553951</strain>
    </source>
</reference>
<dbReference type="EMBL" id="JBEDUW010000006">
    <property type="protein sequence ID" value="KAK9925062.1"/>
    <property type="molecule type" value="Genomic_DNA"/>
</dbReference>
<proteinExistence type="predicted"/>